<accession>A0AAP2CFI5</accession>
<dbReference type="Proteomes" id="UP001319104">
    <property type="component" value="Unassembled WGS sequence"/>
</dbReference>
<reference evidence="2 3" key="1">
    <citation type="submission" date="2021-05" db="EMBL/GenBank/DDBJ databases">
        <authorList>
            <person name="Zhang Z.D."/>
            <person name="Osman G."/>
        </authorList>
    </citation>
    <scope>NUCLEOTIDE SEQUENCE [LARGE SCALE GENOMIC DNA]</scope>
    <source>
        <strain evidence="2 3">KCTC 32217</strain>
    </source>
</reference>
<name>A0AAP2CFI5_9BACT</name>
<evidence type="ECO:0000313" key="2">
    <source>
        <dbReference type="EMBL" id="MBS9522524.1"/>
    </source>
</evidence>
<evidence type="ECO:0000256" key="1">
    <source>
        <dbReference type="SAM" id="SignalP"/>
    </source>
</evidence>
<proteinExistence type="predicted"/>
<dbReference type="SUPFAM" id="SSF82185">
    <property type="entry name" value="Histone H3 K4-specific methyltransferase SET7/9 N-terminal domain"/>
    <property type="match status" value="1"/>
</dbReference>
<evidence type="ECO:0008006" key="4">
    <source>
        <dbReference type="Google" id="ProtNLM"/>
    </source>
</evidence>
<keyword evidence="1" id="KW-0732">Signal</keyword>
<keyword evidence="3" id="KW-1185">Reference proteome</keyword>
<organism evidence="2 3">
    <name type="scientific">Litoribacter ruber</name>
    <dbReference type="NCBI Taxonomy" id="702568"/>
    <lineage>
        <taxon>Bacteria</taxon>
        <taxon>Pseudomonadati</taxon>
        <taxon>Bacteroidota</taxon>
        <taxon>Cytophagia</taxon>
        <taxon>Cytophagales</taxon>
        <taxon>Cyclobacteriaceae</taxon>
        <taxon>Litoribacter</taxon>
    </lineage>
</organism>
<gene>
    <name evidence="2" type="ORF">KI659_00705</name>
</gene>
<feature type="signal peptide" evidence="1">
    <location>
        <begin position="1"/>
        <end position="18"/>
    </location>
</feature>
<evidence type="ECO:0000313" key="3">
    <source>
        <dbReference type="Proteomes" id="UP001319104"/>
    </source>
</evidence>
<sequence>MRKIFVFMILIAPLNALFAQESESDSSGIVSNRLLPTSAPTLLFNEADERQKEDKKKKKKKKKNVYFNVKTKKSYTKQTFRNQTIHEFFHYSYETRKVDPYIRDIYWIDKKDNVIRTKNFDSSRGYLLHGPYEKKNGDIVVESGMFYFGTKHGRWMKYDNKNILLDKAHFAEGWPKASRVTYYNRTDRKIEKVTPIEYELKEGNFFHFYEDGQVAVTGEYQYGEKVGIWTEYWHMSGKDKTIKKREIQYQEAPYTKNFTPYIKAEWDKEGNIVYRKDT</sequence>
<feature type="chain" id="PRO_5043043455" description="Toxin-antitoxin system YwqK family antitoxin" evidence="1">
    <location>
        <begin position="19"/>
        <end position="278"/>
    </location>
</feature>
<dbReference type="AlphaFoldDB" id="A0AAP2CFI5"/>
<dbReference type="EMBL" id="JAHCMY010000001">
    <property type="protein sequence ID" value="MBS9522524.1"/>
    <property type="molecule type" value="Genomic_DNA"/>
</dbReference>
<protein>
    <recommendedName>
        <fullName evidence="4">Toxin-antitoxin system YwqK family antitoxin</fullName>
    </recommendedName>
</protein>
<comment type="caution">
    <text evidence="2">The sequence shown here is derived from an EMBL/GenBank/DDBJ whole genome shotgun (WGS) entry which is preliminary data.</text>
</comment>